<dbReference type="EMBL" id="LAZR01036299">
    <property type="protein sequence ID" value="KKL25213.1"/>
    <property type="molecule type" value="Genomic_DNA"/>
</dbReference>
<sequence length="88" mass="10423">MSIQDRKVTDRVTNQSYKLSCNPKLHVRRRVRRRKRITTESGQNVDNFLNSKKYTDSHSTKYSKKQPSKIGKDLLKELNINEPDENPY</sequence>
<accession>A0A0F9EMZ9</accession>
<name>A0A0F9EMZ9_9ZZZZ</name>
<feature type="region of interest" description="Disordered" evidence="1">
    <location>
        <begin position="1"/>
        <end position="88"/>
    </location>
</feature>
<protein>
    <submittedName>
        <fullName evidence="2">Uncharacterized protein</fullName>
    </submittedName>
</protein>
<evidence type="ECO:0000256" key="1">
    <source>
        <dbReference type="SAM" id="MobiDB-lite"/>
    </source>
</evidence>
<dbReference type="AlphaFoldDB" id="A0A0F9EMZ9"/>
<reference evidence="2" key="1">
    <citation type="journal article" date="2015" name="Nature">
        <title>Complex archaea that bridge the gap between prokaryotes and eukaryotes.</title>
        <authorList>
            <person name="Spang A."/>
            <person name="Saw J.H."/>
            <person name="Jorgensen S.L."/>
            <person name="Zaremba-Niedzwiedzka K."/>
            <person name="Martijn J."/>
            <person name="Lind A.E."/>
            <person name="van Eijk R."/>
            <person name="Schleper C."/>
            <person name="Guy L."/>
            <person name="Ettema T.J."/>
        </authorList>
    </citation>
    <scope>NUCLEOTIDE SEQUENCE</scope>
</reference>
<evidence type="ECO:0000313" key="2">
    <source>
        <dbReference type="EMBL" id="KKL25213.1"/>
    </source>
</evidence>
<feature type="compositionally biased region" description="Basic residues" evidence="1">
    <location>
        <begin position="25"/>
        <end position="36"/>
    </location>
</feature>
<organism evidence="2">
    <name type="scientific">marine sediment metagenome</name>
    <dbReference type="NCBI Taxonomy" id="412755"/>
    <lineage>
        <taxon>unclassified sequences</taxon>
        <taxon>metagenomes</taxon>
        <taxon>ecological metagenomes</taxon>
    </lineage>
</organism>
<feature type="compositionally biased region" description="Basic and acidic residues" evidence="1">
    <location>
        <begin position="1"/>
        <end position="10"/>
    </location>
</feature>
<feature type="compositionally biased region" description="Polar residues" evidence="1">
    <location>
        <begin position="39"/>
        <end position="52"/>
    </location>
</feature>
<comment type="caution">
    <text evidence="2">The sequence shown here is derived from an EMBL/GenBank/DDBJ whole genome shotgun (WGS) entry which is preliminary data.</text>
</comment>
<proteinExistence type="predicted"/>
<gene>
    <name evidence="2" type="ORF">LCGC14_2407540</name>
</gene>